<dbReference type="PANTHER" id="PTHR30055">
    <property type="entry name" value="HTH-TYPE TRANSCRIPTIONAL REGULATOR RUTR"/>
    <property type="match status" value="1"/>
</dbReference>
<dbReference type="Pfam" id="PF00440">
    <property type="entry name" value="TetR_N"/>
    <property type="match status" value="1"/>
</dbReference>
<evidence type="ECO:0000256" key="1">
    <source>
        <dbReference type="ARBA" id="ARBA00023015"/>
    </source>
</evidence>
<comment type="caution">
    <text evidence="6">The sequence shown here is derived from an EMBL/GenBank/DDBJ whole genome shotgun (WGS) entry which is preliminary data.</text>
</comment>
<dbReference type="InterPro" id="IPR050109">
    <property type="entry name" value="HTH-type_TetR-like_transc_reg"/>
</dbReference>
<accession>A0A367YVR1</accession>
<evidence type="ECO:0000313" key="7">
    <source>
        <dbReference type="Proteomes" id="UP000252770"/>
    </source>
</evidence>
<dbReference type="PRINTS" id="PR00455">
    <property type="entry name" value="HTHTETR"/>
</dbReference>
<dbReference type="InterPro" id="IPR009057">
    <property type="entry name" value="Homeodomain-like_sf"/>
</dbReference>
<evidence type="ECO:0000313" key="6">
    <source>
        <dbReference type="EMBL" id="RCK69963.1"/>
    </source>
</evidence>
<dbReference type="AlphaFoldDB" id="A0A367YVR1"/>
<dbReference type="PROSITE" id="PS50977">
    <property type="entry name" value="HTH_TETR_2"/>
    <property type="match status" value="1"/>
</dbReference>
<feature type="domain" description="HTH tetR-type" evidence="5">
    <location>
        <begin position="4"/>
        <end position="63"/>
    </location>
</feature>
<dbReference type="GO" id="GO:0003700">
    <property type="term" value="F:DNA-binding transcription factor activity"/>
    <property type="evidence" value="ECO:0007669"/>
    <property type="project" value="TreeGrafter"/>
</dbReference>
<feature type="DNA-binding region" description="H-T-H motif" evidence="4">
    <location>
        <begin position="26"/>
        <end position="45"/>
    </location>
</feature>
<proteinExistence type="predicted"/>
<dbReference type="Gene3D" id="1.10.357.10">
    <property type="entry name" value="Tetracycline Repressor, domain 2"/>
    <property type="match status" value="1"/>
</dbReference>
<dbReference type="InterPro" id="IPR001647">
    <property type="entry name" value="HTH_TetR"/>
</dbReference>
<keyword evidence="3" id="KW-0804">Transcription</keyword>
<dbReference type="Proteomes" id="UP000252770">
    <property type="component" value="Unassembled WGS sequence"/>
</dbReference>
<protein>
    <submittedName>
        <fullName evidence="6">TetR/AcrR family transcriptional regulator</fullName>
    </submittedName>
</protein>
<dbReference type="EMBL" id="QOUI01000004">
    <property type="protein sequence ID" value="RCK69963.1"/>
    <property type="molecule type" value="Genomic_DNA"/>
</dbReference>
<evidence type="ECO:0000256" key="4">
    <source>
        <dbReference type="PROSITE-ProRule" id="PRU00335"/>
    </source>
</evidence>
<sequence>MSPDERREAVVAAVTPLVLERGDEVTSRDIAAAAGVSEGTVFKAFASKDAVIDAVVESLLDPSGTLAELSRLDPQTLPEAVAELTAVLHRRTTEIVALVSVLQRRARQAPQHTPHQHELHRERSERLLAGLEAVLAPFADRLRVSPRTAASVIRVQAFATAHPMLADSALDDVGVVADLLLHGIARPDQRNAPC</sequence>
<dbReference type="PANTHER" id="PTHR30055:SF234">
    <property type="entry name" value="HTH-TYPE TRANSCRIPTIONAL REGULATOR BETI"/>
    <property type="match status" value="1"/>
</dbReference>
<keyword evidence="2 4" id="KW-0238">DNA-binding</keyword>
<keyword evidence="7" id="KW-1185">Reference proteome</keyword>
<name>A0A367YVR1_9ACTN</name>
<gene>
    <name evidence="6" type="ORF">DT076_08095</name>
</gene>
<dbReference type="SUPFAM" id="SSF46689">
    <property type="entry name" value="Homeodomain-like"/>
    <property type="match status" value="1"/>
</dbReference>
<evidence type="ECO:0000259" key="5">
    <source>
        <dbReference type="PROSITE" id="PS50977"/>
    </source>
</evidence>
<reference evidence="6 7" key="1">
    <citation type="submission" date="2018-07" db="EMBL/GenBank/DDBJ databases">
        <title>Desertimonas flava gen. nov. sp. nov.</title>
        <authorList>
            <person name="Liu S."/>
        </authorList>
    </citation>
    <scope>NUCLEOTIDE SEQUENCE [LARGE SCALE GENOMIC DNA]</scope>
    <source>
        <strain evidence="6 7">16Sb5-5</strain>
    </source>
</reference>
<keyword evidence="1" id="KW-0805">Transcription regulation</keyword>
<evidence type="ECO:0000256" key="2">
    <source>
        <dbReference type="ARBA" id="ARBA00023125"/>
    </source>
</evidence>
<dbReference type="GO" id="GO:0000976">
    <property type="term" value="F:transcription cis-regulatory region binding"/>
    <property type="evidence" value="ECO:0007669"/>
    <property type="project" value="TreeGrafter"/>
</dbReference>
<evidence type="ECO:0000256" key="3">
    <source>
        <dbReference type="ARBA" id="ARBA00023163"/>
    </source>
</evidence>
<organism evidence="6 7">
    <name type="scientific">Desertihabitans brevis</name>
    <dbReference type="NCBI Taxonomy" id="2268447"/>
    <lineage>
        <taxon>Bacteria</taxon>
        <taxon>Bacillati</taxon>
        <taxon>Actinomycetota</taxon>
        <taxon>Actinomycetes</taxon>
        <taxon>Propionibacteriales</taxon>
        <taxon>Propionibacteriaceae</taxon>
        <taxon>Desertihabitans</taxon>
    </lineage>
</organism>